<gene>
    <name evidence="2" type="ORF">PU560_08790</name>
</gene>
<feature type="domain" description="HNH nuclease" evidence="1">
    <location>
        <begin position="123"/>
        <end position="172"/>
    </location>
</feature>
<proteinExistence type="predicted"/>
<keyword evidence="2" id="KW-0378">Hydrolase</keyword>
<accession>A0ABT5TZL3</accession>
<dbReference type="Pfam" id="PF13391">
    <property type="entry name" value="HNH_2"/>
    <property type="match status" value="1"/>
</dbReference>
<protein>
    <submittedName>
        <fullName evidence="2">HNH endonuclease</fullName>
    </submittedName>
</protein>
<comment type="caution">
    <text evidence="2">The sequence shown here is derived from an EMBL/GenBank/DDBJ whole genome shotgun (WGS) entry which is preliminary data.</text>
</comment>
<reference evidence="2" key="1">
    <citation type="submission" date="2023-02" db="EMBL/GenBank/DDBJ databases">
        <title>Georgenia sp.10Sc9-8, isolated from a soil sample collected from the Taklamakan desert.</title>
        <authorList>
            <person name="Liu S."/>
        </authorList>
    </citation>
    <scope>NUCLEOTIDE SEQUENCE</scope>
    <source>
        <strain evidence="2">10Sc9-8</strain>
    </source>
</reference>
<name>A0ABT5TZL3_9MICO</name>
<dbReference type="GO" id="GO:0004519">
    <property type="term" value="F:endonuclease activity"/>
    <property type="evidence" value="ECO:0007669"/>
    <property type="project" value="UniProtKB-KW"/>
</dbReference>
<keyword evidence="2" id="KW-0540">Nuclease</keyword>
<dbReference type="Proteomes" id="UP001165561">
    <property type="component" value="Unassembled WGS sequence"/>
</dbReference>
<evidence type="ECO:0000259" key="1">
    <source>
        <dbReference type="Pfam" id="PF13391"/>
    </source>
</evidence>
<evidence type="ECO:0000313" key="3">
    <source>
        <dbReference type="Proteomes" id="UP001165561"/>
    </source>
</evidence>
<keyword evidence="2" id="KW-0255">Endonuclease</keyword>
<evidence type="ECO:0000313" key="2">
    <source>
        <dbReference type="EMBL" id="MDD9206560.1"/>
    </source>
</evidence>
<keyword evidence="3" id="KW-1185">Reference proteome</keyword>
<dbReference type="InterPro" id="IPR003615">
    <property type="entry name" value="HNH_nuc"/>
</dbReference>
<sequence length="230" mass="26191">MSSPDGPYDDEDVAGGLFRYDYRAGTVEGDNTKLRRAMDLQLPVILLRKFASGSYVPIFPVYLIDDDRGRRQFVVAVDEALRFLHRPSELSEVERRYAERVTRHRLHQSMFRGMVVHAYEIRCAVCRLRHGELLDAAHITADSEETGLAVVSNGVSLCKIHHAAYDRNLMGISPDYRVAINRRLLDEVDGPMLRHGLQEMHGSTLVLPRSHRQHPDPARLDARYQAFLAS</sequence>
<dbReference type="EMBL" id="JARACI010000919">
    <property type="protein sequence ID" value="MDD9206560.1"/>
    <property type="molecule type" value="Genomic_DNA"/>
</dbReference>
<organism evidence="2 3">
    <name type="scientific">Georgenia halotolerans</name>
    <dbReference type="NCBI Taxonomy" id="3028317"/>
    <lineage>
        <taxon>Bacteria</taxon>
        <taxon>Bacillati</taxon>
        <taxon>Actinomycetota</taxon>
        <taxon>Actinomycetes</taxon>
        <taxon>Micrococcales</taxon>
        <taxon>Bogoriellaceae</taxon>
        <taxon>Georgenia</taxon>
    </lineage>
</organism>